<evidence type="ECO:0000313" key="3">
    <source>
        <dbReference type="Proteomes" id="UP000290567"/>
    </source>
</evidence>
<name>A0A4P5PCD6_9ENTE</name>
<accession>A0A4P5PCD6</accession>
<feature type="compositionally biased region" description="Polar residues" evidence="1">
    <location>
        <begin position="1"/>
        <end position="12"/>
    </location>
</feature>
<protein>
    <submittedName>
        <fullName evidence="2">Uncharacterized protein</fullName>
    </submittedName>
</protein>
<keyword evidence="3" id="KW-1185">Reference proteome</keyword>
<evidence type="ECO:0000313" key="2">
    <source>
        <dbReference type="EMBL" id="GCF93092.1"/>
    </source>
</evidence>
<comment type="caution">
    <text evidence="2">The sequence shown here is derived from an EMBL/GenBank/DDBJ whole genome shotgun (WGS) entry which is preliminary data.</text>
</comment>
<sequence length="54" mass="6105">MDQRTVDNQNATVAEDNRPKVKEFSDSSPQKTDKEMAGLRGQIEKIKPEKSAEQ</sequence>
<gene>
    <name evidence="2" type="ORF">NRIC_09830</name>
</gene>
<proteinExistence type="predicted"/>
<feature type="compositionally biased region" description="Basic and acidic residues" evidence="1">
    <location>
        <begin position="15"/>
        <end position="54"/>
    </location>
</feature>
<dbReference type="EMBL" id="BJCC01000008">
    <property type="protein sequence ID" value="GCF93092.1"/>
    <property type="molecule type" value="Genomic_DNA"/>
</dbReference>
<dbReference type="AlphaFoldDB" id="A0A4P5PCD6"/>
<feature type="region of interest" description="Disordered" evidence="1">
    <location>
        <begin position="1"/>
        <end position="54"/>
    </location>
</feature>
<dbReference type="Proteomes" id="UP000290567">
    <property type="component" value="Unassembled WGS sequence"/>
</dbReference>
<organism evidence="2 3">
    <name type="scientific">Enterococcus florum</name>
    <dbReference type="NCBI Taxonomy" id="2480627"/>
    <lineage>
        <taxon>Bacteria</taxon>
        <taxon>Bacillati</taxon>
        <taxon>Bacillota</taxon>
        <taxon>Bacilli</taxon>
        <taxon>Lactobacillales</taxon>
        <taxon>Enterococcaceae</taxon>
        <taxon>Enterococcus</taxon>
    </lineage>
</organism>
<reference evidence="3" key="1">
    <citation type="submission" date="2019-02" db="EMBL/GenBank/DDBJ databases">
        <title>Draft genome sequence of Enterococcus sp. Gos25-1.</title>
        <authorList>
            <person name="Tanaka N."/>
            <person name="Shiwa Y."/>
            <person name="Fujita N."/>
        </authorList>
    </citation>
    <scope>NUCLEOTIDE SEQUENCE [LARGE SCALE GENOMIC DNA]</scope>
    <source>
        <strain evidence="3">Gos25-1</strain>
    </source>
</reference>
<evidence type="ECO:0000256" key="1">
    <source>
        <dbReference type="SAM" id="MobiDB-lite"/>
    </source>
</evidence>